<evidence type="ECO:0000259" key="1">
    <source>
        <dbReference type="Pfam" id="PF13976"/>
    </source>
</evidence>
<evidence type="ECO:0000313" key="3">
    <source>
        <dbReference type="Proteomes" id="UP000704712"/>
    </source>
</evidence>
<dbReference type="Pfam" id="PF13976">
    <property type="entry name" value="gag_pre-integrs"/>
    <property type="match status" value="1"/>
</dbReference>
<gene>
    <name evidence="2" type="ORF">GN958_ATG13440</name>
</gene>
<accession>A0A8S9UAD0</accession>
<dbReference type="InterPro" id="IPR025724">
    <property type="entry name" value="GAG-pre-integrase_dom"/>
</dbReference>
<dbReference type="Proteomes" id="UP000704712">
    <property type="component" value="Unassembled WGS sequence"/>
</dbReference>
<proteinExistence type="predicted"/>
<evidence type="ECO:0000313" key="2">
    <source>
        <dbReference type="EMBL" id="KAF4137383.1"/>
    </source>
</evidence>
<reference evidence="2" key="1">
    <citation type="submission" date="2020-03" db="EMBL/GenBank/DDBJ databases">
        <title>Hybrid Assembly of Korean Phytophthora infestans isolates.</title>
        <authorList>
            <person name="Prokchorchik M."/>
            <person name="Lee Y."/>
            <person name="Seo J."/>
            <person name="Cho J.-H."/>
            <person name="Park Y.-E."/>
            <person name="Jang D.-C."/>
            <person name="Im J.-S."/>
            <person name="Choi J.-G."/>
            <person name="Park H.-J."/>
            <person name="Lee G.-B."/>
            <person name="Lee Y.-G."/>
            <person name="Hong S.-Y."/>
            <person name="Cho K."/>
            <person name="Sohn K.H."/>
        </authorList>
    </citation>
    <scope>NUCLEOTIDE SEQUENCE</scope>
    <source>
        <strain evidence="2">KR_2_A2</strain>
    </source>
</reference>
<feature type="domain" description="GAG-pre-integrase" evidence="1">
    <location>
        <begin position="1"/>
        <end position="47"/>
    </location>
</feature>
<organism evidence="2 3">
    <name type="scientific">Phytophthora infestans</name>
    <name type="common">Potato late blight agent</name>
    <name type="synonym">Botrytis infestans</name>
    <dbReference type="NCBI Taxonomy" id="4787"/>
    <lineage>
        <taxon>Eukaryota</taxon>
        <taxon>Sar</taxon>
        <taxon>Stramenopiles</taxon>
        <taxon>Oomycota</taxon>
        <taxon>Peronosporomycetes</taxon>
        <taxon>Peronosporales</taxon>
        <taxon>Peronosporaceae</taxon>
        <taxon>Phytophthora</taxon>
    </lineage>
</organism>
<dbReference type="AlphaFoldDB" id="A0A8S9UAD0"/>
<sequence>MLWHMQFAHMNVQALKKMMHANMVDGIRLTVKDFKSPLKCIACQEAKAKRMAYKRHEGKRSTEYYKHLMPDVCYVGLVTPGGSKYFQLIQDEATRFK</sequence>
<dbReference type="EMBL" id="JAACNO010001828">
    <property type="protein sequence ID" value="KAF4137383.1"/>
    <property type="molecule type" value="Genomic_DNA"/>
</dbReference>
<protein>
    <submittedName>
        <fullName evidence="2">GAG-pre-integrase domain-containing protein</fullName>
    </submittedName>
</protein>
<comment type="caution">
    <text evidence="2">The sequence shown here is derived from an EMBL/GenBank/DDBJ whole genome shotgun (WGS) entry which is preliminary data.</text>
</comment>
<name>A0A8S9UAD0_PHYIN</name>